<dbReference type="SUPFAM" id="SSF53383">
    <property type="entry name" value="PLP-dependent transferases"/>
    <property type="match status" value="1"/>
</dbReference>
<evidence type="ECO:0000259" key="7">
    <source>
        <dbReference type="Pfam" id="PF03711"/>
    </source>
</evidence>
<feature type="domain" description="Orn/Lys/Arg decarboxylases family 1 pyridoxal-P attachment site" evidence="6">
    <location>
        <begin position="5"/>
        <end position="314"/>
    </location>
</feature>
<dbReference type="Proteomes" id="UP000199287">
    <property type="component" value="Unassembled WGS sequence"/>
</dbReference>
<accession>A0A1I3CWA5</accession>
<comment type="similarity">
    <text evidence="2">Belongs to the Orn/Lys/Arg decarboxylase class-I family.</text>
</comment>
<evidence type="ECO:0000259" key="6">
    <source>
        <dbReference type="Pfam" id="PF01276"/>
    </source>
</evidence>
<dbReference type="InterPro" id="IPR008286">
    <property type="entry name" value="Prn/Lys/Arg_de-COase_C"/>
</dbReference>
<gene>
    <name evidence="8" type="ORF">SAMN05192551_10345</name>
</gene>
<evidence type="ECO:0000256" key="5">
    <source>
        <dbReference type="ARBA" id="ARBA00023239"/>
    </source>
</evidence>
<evidence type="ECO:0000313" key="9">
    <source>
        <dbReference type="Proteomes" id="UP000199287"/>
    </source>
</evidence>
<evidence type="ECO:0000256" key="2">
    <source>
        <dbReference type="ARBA" id="ARBA00010671"/>
    </source>
</evidence>
<keyword evidence="5" id="KW-0456">Lyase</keyword>
<dbReference type="STRING" id="69895.SAMN05192551_10345"/>
<dbReference type="Pfam" id="PF03711">
    <property type="entry name" value="OKR_DC_1_C"/>
    <property type="match status" value="1"/>
</dbReference>
<dbReference type="AlphaFoldDB" id="A0A1I3CWA5"/>
<keyword evidence="3" id="KW-0210">Decarboxylase</keyword>
<proteinExistence type="inferred from homology"/>
<sequence length="477" mass="53815">MRKNPLMEALQSLEKKKPVSFHTPGHKNGQIFERSPSFPLYPLSFTWDTTEIPGTDHLHHPQGVIKESQEKAAAFFGADESFFLVNGSTGGIYSMIMTVAKPGDELIIQRNSHQSVYHGCLLGDVIPRYLQPEIDGQTGLTKAVTEKTVEEALKKWPKAKGMLLTSPNYYGYSANLPVIAEILHRHKKVLLVDEAHGSHFILAEDRMPPTALKAGADLVVQSTHKTLPALTQASMLHRQGKAIDGHRLKTMLQIHQSSSPSYLLMASLENGVRLLEESGKAWMEELLENIEHTRCQMASVQEIDMITGDDPTRLWFNMHGTGLSGYEWNKRLAAQYAVMMEMADPLGVLALTTIGNRKEDFDRLVEAIRRIREDAWKKESDHSVGERDLNALWEESLWEESFFHKVPERVLSLRQAMDGEKEMVSLHRAVDRISGEMIAPYPPGIPVLLPGEKISASLIQWLEKRQDFLEKEISVLR</sequence>
<evidence type="ECO:0000256" key="3">
    <source>
        <dbReference type="ARBA" id="ARBA00022793"/>
    </source>
</evidence>
<name>A0A1I3CWA5_9FIRM</name>
<dbReference type="RefSeq" id="WP_093370949.1">
    <property type="nucleotide sequence ID" value="NZ_FOQA01000003.1"/>
</dbReference>
<keyword evidence="9" id="KW-1185">Reference proteome</keyword>
<dbReference type="InterPro" id="IPR000310">
    <property type="entry name" value="Orn/Lys/Arg_deCO2ase_major_dom"/>
</dbReference>
<dbReference type="Pfam" id="PF01276">
    <property type="entry name" value="OKR_DC_1"/>
    <property type="match status" value="1"/>
</dbReference>
<keyword evidence="4" id="KW-0663">Pyridoxal phosphate</keyword>
<feature type="domain" description="Orn/Lys/Arg decarboxylase C-terminal" evidence="7">
    <location>
        <begin position="408"/>
        <end position="469"/>
    </location>
</feature>
<dbReference type="InterPro" id="IPR015424">
    <property type="entry name" value="PyrdxlP-dep_Trfase"/>
</dbReference>
<dbReference type="GO" id="GO:0016831">
    <property type="term" value="F:carboxy-lyase activity"/>
    <property type="evidence" value="ECO:0007669"/>
    <property type="project" value="UniProtKB-KW"/>
</dbReference>
<evidence type="ECO:0000256" key="4">
    <source>
        <dbReference type="ARBA" id="ARBA00022898"/>
    </source>
</evidence>
<dbReference type="PANTHER" id="PTHR43277">
    <property type="entry name" value="ARGININE DECARBOXYLASE"/>
    <property type="match status" value="1"/>
</dbReference>
<dbReference type="InterPro" id="IPR015421">
    <property type="entry name" value="PyrdxlP-dep_Trfase_major"/>
</dbReference>
<reference evidence="9" key="1">
    <citation type="submission" date="2016-10" db="EMBL/GenBank/DDBJ databases">
        <authorList>
            <person name="Varghese N."/>
            <person name="Submissions S."/>
        </authorList>
    </citation>
    <scope>NUCLEOTIDE SEQUENCE [LARGE SCALE GENOMIC DNA]</scope>
    <source>
        <strain evidence="9">Z-7934</strain>
    </source>
</reference>
<comment type="cofactor">
    <cofactor evidence="1">
        <name>pyridoxal 5'-phosphate</name>
        <dbReference type="ChEBI" id="CHEBI:597326"/>
    </cofactor>
</comment>
<dbReference type="EMBL" id="FOQA01000003">
    <property type="protein sequence ID" value="SFH78686.1"/>
    <property type="molecule type" value="Genomic_DNA"/>
</dbReference>
<protein>
    <submittedName>
        <fullName evidence="8">Arginine decarboxylase</fullName>
    </submittedName>
</protein>
<organism evidence="8 9">
    <name type="scientific">Tindallia magadiensis</name>
    <dbReference type="NCBI Taxonomy" id="69895"/>
    <lineage>
        <taxon>Bacteria</taxon>
        <taxon>Bacillati</taxon>
        <taxon>Bacillota</taxon>
        <taxon>Clostridia</taxon>
        <taxon>Peptostreptococcales</taxon>
        <taxon>Tindalliaceae</taxon>
        <taxon>Tindallia</taxon>
    </lineage>
</organism>
<dbReference type="InterPro" id="IPR052357">
    <property type="entry name" value="Orn_Lys_Arg_decarboxylase-I"/>
</dbReference>
<evidence type="ECO:0000313" key="8">
    <source>
        <dbReference type="EMBL" id="SFH78686.1"/>
    </source>
</evidence>
<dbReference type="OrthoDB" id="9815233at2"/>
<dbReference type="Gene3D" id="3.90.100.10">
    <property type="entry name" value="Orn/Lys/Arg decarboxylase, C-terminal domain"/>
    <property type="match status" value="1"/>
</dbReference>
<dbReference type="PANTHER" id="PTHR43277:SF3">
    <property type="entry name" value="DECARBOXYLASE, PUTATIVE-RELATED"/>
    <property type="match status" value="1"/>
</dbReference>
<evidence type="ECO:0000256" key="1">
    <source>
        <dbReference type="ARBA" id="ARBA00001933"/>
    </source>
</evidence>
<dbReference type="Gene3D" id="3.40.640.10">
    <property type="entry name" value="Type I PLP-dependent aspartate aminotransferase-like (Major domain)"/>
    <property type="match status" value="1"/>
</dbReference>